<accession>A0A2W2D870</accession>
<protein>
    <submittedName>
        <fullName evidence="1">Uncharacterized protein</fullName>
    </submittedName>
</protein>
<dbReference type="Proteomes" id="UP000249304">
    <property type="component" value="Unassembled WGS sequence"/>
</dbReference>
<dbReference type="EMBL" id="POUD01000311">
    <property type="protein sequence ID" value="PZG07073.1"/>
    <property type="molecule type" value="Genomic_DNA"/>
</dbReference>
<proteinExistence type="predicted"/>
<organism evidence="1 2">
    <name type="scientific">Nonomuraea aridisoli</name>
    <dbReference type="NCBI Taxonomy" id="2070368"/>
    <lineage>
        <taxon>Bacteria</taxon>
        <taxon>Bacillati</taxon>
        <taxon>Actinomycetota</taxon>
        <taxon>Actinomycetes</taxon>
        <taxon>Streptosporangiales</taxon>
        <taxon>Streptosporangiaceae</taxon>
        <taxon>Nonomuraea</taxon>
    </lineage>
</organism>
<keyword evidence="2" id="KW-1185">Reference proteome</keyword>
<evidence type="ECO:0000313" key="2">
    <source>
        <dbReference type="Proteomes" id="UP000249304"/>
    </source>
</evidence>
<dbReference type="AlphaFoldDB" id="A0A2W2D870"/>
<dbReference type="Pfam" id="PF20062">
    <property type="entry name" value="DUF6461"/>
    <property type="match status" value="1"/>
</dbReference>
<dbReference type="InterPro" id="IPR045592">
    <property type="entry name" value="DUF6461"/>
</dbReference>
<gene>
    <name evidence="1" type="ORF">C1J01_41555</name>
</gene>
<sequence>MVVGGLSSWLITIESSDWAGATSVDRLSENGEAIALTINDTMLHYSLFYARDGDLQCRLRWLDGPAGDITFLERHLTDLPMMLDTVPASEEDSERNASQVSSDVWKVYAFMLAERITGVRLTADWLDREHTRYLRISNR</sequence>
<comment type="caution">
    <text evidence="1">The sequence shown here is derived from an EMBL/GenBank/DDBJ whole genome shotgun (WGS) entry which is preliminary data.</text>
</comment>
<evidence type="ECO:0000313" key="1">
    <source>
        <dbReference type="EMBL" id="PZG07073.1"/>
    </source>
</evidence>
<reference evidence="1 2" key="1">
    <citation type="submission" date="2018-01" db="EMBL/GenBank/DDBJ databases">
        <title>Draft genome sequence of Nonomuraea sp. KC333.</title>
        <authorList>
            <person name="Sahin N."/>
            <person name="Saygin H."/>
            <person name="Ay H."/>
        </authorList>
    </citation>
    <scope>NUCLEOTIDE SEQUENCE [LARGE SCALE GENOMIC DNA]</scope>
    <source>
        <strain evidence="1 2">KC333</strain>
    </source>
</reference>
<name>A0A2W2D870_9ACTN</name>